<organism evidence="2 3">
    <name type="scientific">Rhodococcus pyridinivorans KG-16</name>
    <dbReference type="NCBI Taxonomy" id="1441730"/>
    <lineage>
        <taxon>Bacteria</taxon>
        <taxon>Bacillati</taxon>
        <taxon>Actinomycetota</taxon>
        <taxon>Actinomycetes</taxon>
        <taxon>Mycobacteriales</taxon>
        <taxon>Nocardiaceae</taxon>
        <taxon>Rhodococcus</taxon>
    </lineage>
</organism>
<dbReference type="InterPro" id="IPR000182">
    <property type="entry name" value="GNAT_dom"/>
</dbReference>
<evidence type="ECO:0000313" key="3">
    <source>
        <dbReference type="Proteomes" id="UP000053060"/>
    </source>
</evidence>
<gene>
    <name evidence="2" type="ORF">Z045_06465</name>
</gene>
<dbReference type="AlphaFoldDB" id="A0A0V9UP78"/>
<dbReference type="PROSITE" id="PS51186">
    <property type="entry name" value="GNAT"/>
    <property type="match status" value="1"/>
</dbReference>
<evidence type="ECO:0000259" key="1">
    <source>
        <dbReference type="PROSITE" id="PS51186"/>
    </source>
</evidence>
<sequence>MSNDHVVRPATVHDVEKATATLGRAFRDYPFTRYTVDGRDHETRVRDLQGLFLAEIGMRCGEVWVSDDVDAVAVWTTPGSTGLEEAFMSVSDRVTELRGDRARAAELAEQATAELQPSEPVWFLATVGVDPASQGRGLGRAVLEPGLRAAERQGVAACLETSSEANVALYERLGFVVTGVVELPDGGPKVWAMRR</sequence>
<proteinExistence type="predicted"/>
<dbReference type="PANTHER" id="PTHR42791:SF1">
    <property type="entry name" value="N-ACETYLTRANSFERASE DOMAIN-CONTAINING PROTEIN"/>
    <property type="match status" value="1"/>
</dbReference>
<accession>A0A0V9UP78</accession>
<reference evidence="2 3" key="2">
    <citation type="journal article" date="2016" name="Genome Announc.">
        <title>Draft Genome Sequence of a Versatile Hydrocarbon-Degrading Bacterium, Rhodococcus pyridinivorans Strain KG-16, Collected from Oil Fields in India.</title>
        <authorList>
            <person name="Aggarwal R.K."/>
            <person name="Dawar C."/>
            <person name="Phanindranath R."/>
            <person name="Mutnuri L."/>
            <person name="Dayal A.M."/>
        </authorList>
    </citation>
    <scope>NUCLEOTIDE SEQUENCE [LARGE SCALE GENOMIC DNA]</scope>
    <source>
        <strain evidence="2 3">KG-16</strain>
    </source>
</reference>
<dbReference type="Pfam" id="PF00583">
    <property type="entry name" value="Acetyltransf_1"/>
    <property type="match status" value="1"/>
</dbReference>
<comment type="caution">
    <text evidence="2">The sequence shown here is derived from an EMBL/GenBank/DDBJ whole genome shotgun (WGS) entry which is preliminary data.</text>
</comment>
<protein>
    <submittedName>
        <fullName evidence="2">Puromycin N-acetyltransferase</fullName>
    </submittedName>
</protein>
<feature type="domain" description="N-acetyltransferase" evidence="1">
    <location>
        <begin position="61"/>
        <end position="195"/>
    </location>
</feature>
<keyword evidence="2" id="KW-0808">Transferase</keyword>
<dbReference type="Proteomes" id="UP000053060">
    <property type="component" value="Unassembled WGS sequence"/>
</dbReference>
<dbReference type="SUPFAM" id="SSF55729">
    <property type="entry name" value="Acyl-CoA N-acyltransferases (Nat)"/>
    <property type="match status" value="1"/>
</dbReference>
<dbReference type="EMBL" id="AZXY01000002">
    <property type="protein sequence ID" value="KSZ59802.1"/>
    <property type="molecule type" value="Genomic_DNA"/>
</dbReference>
<name>A0A0V9UP78_9NOCA</name>
<dbReference type="PATRIC" id="fig|1441730.3.peg.1369"/>
<dbReference type="InterPro" id="IPR052523">
    <property type="entry name" value="Trichothecene_AcTrans"/>
</dbReference>
<evidence type="ECO:0000313" key="2">
    <source>
        <dbReference type="EMBL" id="KSZ59802.1"/>
    </source>
</evidence>
<dbReference type="Gene3D" id="3.40.630.30">
    <property type="match status" value="1"/>
</dbReference>
<dbReference type="CDD" id="cd04301">
    <property type="entry name" value="NAT_SF"/>
    <property type="match status" value="1"/>
</dbReference>
<reference evidence="3" key="1">
    <citation type="submission" date="2015-01" db="EMBL/GenBank/DDBJ databases">
        <title>Draft genome sequence of Rhodococcus pyridinivorans strain KG-16, a hydrocarbon-degrading bacterium.</title>
        <authorList>
            <person name="Aggarwal R.K."/>
            <person name="Dawar C."/>
        </authorList>
    </citation>
    <scope>NUCLEOTIDE SEQUENCE [LARGE SCALE GENOMIC DNA]</scope>
    <source>
        <strain evidence="3">KG-16</strain>
    </source>
</reference>
<dbReference type="GO" id="GO:0016747">
    <property type="term" value="F:acyltransferase activity, transferring groups other than amino-acyl groups"/>
    <property type="evidence" value="ECO:0007669"/>
    <property type="project" value="InterPro"/>
</dbReference>
<dbReference type="InterPro" id="IPR016181">
    <property type="entry name" value="Acyl_CoA_acyltransferase"/>
</dbReference>
<dbReference type="RefSeq" id="WP_060651139.1">
    <property type="nucleotide sequence ID" value="NZ_AZXY01000002.1"/>
</dbReference>
<dbReference type="PANTHER" id="PTHR42791">
    <property type="entry name" value="GNAT FAMILY ACETYLTRANSFERASE"/>
    <property type="match status" value="1"/>
</dbReference>